<dbReference type="InterPro" id="IPR007110">
    <property type="entry name" value="Ig-like_dom"/>
</dbReference>
<dbReference type="SUPFAM" id="SSF48726">
    <property type="entry name" value="Immunoglobulin"/>
    <property type="match status" value="1"/>
</dbReference>
<dbReference type="InterPro" id="IPR013783">
    <property type="entry name" value="Ig-like_fold"/>
</dbReference>
<dbReference type="InterPro" id="IPR003599">
    <property type="entry name" value="Ig_sub"/>
</dbReference>
<evidence type="ECO:0000313" key="3">
    <source>
        <dbReference type="RefSeq" id="XP_022246176.1"/>
    </source>
</evidence>
<feature type="domain" description="Ig-like" evidence="1">
    <location>
        <begin position="47"/>
        <end position="132"/>
    </location>
</feature>
<proteinExistence type="predicted"/>
<dbReference type="Proteomes" id="UP000694941">
    <property type="component" value="Unplaced"/>
</dbReference>
<dbReference type="InterPro" id="IPR036179">
    <property type="entry name" value="Ig-like_dom_sf"/>
</dbReference>
<dbReference type="GeneID" id="111086674"/>
<dbReference type="SMART" id="SM00408">
    <property type="entry name" value="IGc2"/>
    <property type="match status" value="1"/>
</dbReference>
<dbReference type="Gene3D" id="2.60.40.10">
    <property type="entry name" value="Immunoglobulins"/>
    <property type="match status" value="1"/>
</dbReference>
<name>A0ABM1SRC0_LIMPO</name>
<sequence>MRKRTKMVLWVYHCFSNVCCGRDLLVLIYIFSLFVTISTTGTLNIQPFQFPTNPTERTNIQVMCGLERGDLPVNFQWLKNDIVITKGSVYDILSSSSVSVLTVKNVTVKSSGNYTCSARSPSGVDLFTAELLVRGK</sequence>
<evidence type="ECO:0000313" key="2">
    <source>
        <dbReference type="Proteomes" id="UP000694941"/>
    </source>
</evidence>
<dbReference type="PROSITE" id="PS50835">
    <property type="entry name" value="IG_LIKE"/>
    <property type="match status" value="1"/>
</dbReference>
<dbReference type="InterPro" id="IPR003598">
    <property type="entry name" value="Ig_sub2"/>
</dbReference>
<dbReference type="RefSeq" id="XP_022246176.1">
    <property type="nucleotide sequence ID" value="XM_022390468.1"/>
</dbReference>
<gene>
    <name evidence="3" type="primary">LOC111086674</name>
</gene>
<accession>A0ABM1SRC0</accession>
<reference evidence="3" key="1">
    <citation type="submission" date="2025-08" db="UniProtKB">
        <authorList>
            <consortium name="RefSeq"/>
        </authorList>
    </citation>
    <scope>IDENTIFICATION</scope>
    <source>
        <tissue evidence="3">Muscle</tissue>
    </source>
</reference>
<keyword evidence="2" id="KW-1185">Reference proteome</keyword>
<dbReference type="Pfam" id="PF13927">
    <property type="entry name" value="Ig_3"/>
    <property type="match status" value="1"/>
</dbReference>
<evidence type="ECO:0000259" key="1">
    <source>
        <dbReference type="PROSITE" id="PS50835"/>
    </source>
</evidence>
<protein>
    <submittedName>
        <fullName evidence="3">Limbic system-associated membrane protein-like</fullName>
    </submittedName>
</protein>
<dbReference type="SMART" id="SM00409">
    <property type="entry name" value="IG"/>
    <property type="match status" value="1"/>
</dbReference>
<organism evidence="2 3">
    <name type="scientific">Limulus polyphemus</name>
    <name type="common">Atlantic horseshoe crab</name>
    <dbReference type="NCBI Taxonomy" id="6850"/>
    <lineage>
        <taxon>Eukaryota</taxon>
        <taxon>Metazoa</taxon>
        <taxon>Ecdysozoa</taxon>
        <taxon>Arthropoda</taxon>
        <taxon>Chelicerata</taxon>
        <taxon>Merostomata</taxon>
        <taxon>Xiphosura</taxon>
        <taxon>Limulidae</taxon>
        <taxon>Limulus</taxon>
    </lineage>
</organism>